<proteinExistence type="predicted"/>
<accession>A0A6M3Y538</accession>
<dbReference type="EMBL" id="MT145198">
    <property type="protein sequence ID" value="QJI05347.1"/>
    <property type="molecule type" value="Genomic_DNA"/>
</dbReference>
<dbReference type="AlphaFoldDB" id="A0A6M3Y538"/>
<reference evidence="3" key="1">
    <citation type="submission" date="2020-03" db="EMBL/GenBank/DDBJ databases">
        <title>The deep terrestrial virosphere.</title>
        <authorList>
            <person name="Holmfeldt K."/>
            <person name="Nilsson E."/>
            <person name="Simone D."/>
            <person name="Lopez-Fernandez M."/>
            <person name="Wu X."/>
            <person name="de Brujin I."/>
            <person name="Lundin D."/>
            <person name="Andersson A."/>
            <person name="Bertilsson S."/>
            <person name="Dopson M."/>
        </authorList>
    </citation>
    <scope>NUCLEOTIDE SEQUENCE</scope>
    <source>
        <strain evidence="3">MM415A00143</strain>
        <strain evidence="1">MM415B00874</strain>
        <strain evidence="2">TM448B00728</strain>
    </source>
</reference>
<name>A0A6M3Y538_9ZZZZ</name>
<protein>
    <submittedName>
        <fullName evidence="3">Uncharacterized protein</fullName>
    </submittedName>
</protein>
<sequence>MDINMISESVSKGTYNPKPSQCDTDGVTLTRTPKMKSATFVGDGTLTPTASKKIKITGFQYSVSGLGNILQTLVVSFTTSTIKILYVLYNNMAIGDGYGDSLSGLNLEGDVDETVTVNITNGAFSLVLYYEEL</sequence>
<dbReference type="EMBL" id="MT144652">
    <property type="protein sequence ID" value="QJH96468.1"/>
    <property type="molecule type" value="Genomic_DNA"/>
</dbReference>
<evidence type="ECO:0000313" key="1">
    <source>
        <dbReference type="EMBL" id="QJA61865.1"/>
    </source>
</evidence>
<organism evidence="3">
    <name type="scientific">viral metagenome</name>
    <dbReference type="NCBI Taxonomy" id="1070528"/>
    <lineage>
        <taxon>unclassified sequences</taxon>
        <taxon>metagenomes</taxon>
        <taxon>organismal metagenomes</taxon>
    </lineage>
</organism>
<evidence type="ECO:0000313" key="3">
    <source>
        <dbReference type="EMBL" id="QJI05347.1"/>
    </source>
</evidence>
<evidence type="ECO:0000313" key="2">
    <source>
        <dbReference type="EMBL" id="QJH96468.1"/>
    </source>
</evidence>
<gene>
    <name evidence="3" type="ORF">MM415A00143_0022</name>
    <name evidence="1" type="ORF">MM415B00874_0021</name>
    <name evidence="2" type="ORF">TM448B00728_0016</name>
</gene>
<dbReference type="EMBL" id="MT141455">
    <property type="protein sequence ID" value="QJA61865.1"/>
    <property type="molecule type" value="Genomic_DNA"/>
</dbReference>